<dbReference type="GO" id="GO:0000976">
    <property type="term" value="F:transcription cis-regulatory region binding"/>
    <property type="evidence" value="ECO:0007669"/>
    <property type="project" value="TreeGrafter"/>
</dbReference>
<evidence type="ECO:0000313" key="9">
    <source>
        <dbReference type="Proteomes" id="UP000466894"/>
    </source>
</evidence>
<dbReference type="PANTHER" id="PTHR30126">
    <property type="entry name" value="HTH-TYPE TRANSCRIPTIONAL REGULATOR"/>
    <property type="match status" value="1"/>
</dbReference>
<dbReference type="PROSITE" id="PS50931">
    <property type="entry name" value="HTH_LYSR"/>
    <property type="match status" value="1"/>
</dbReference>
<dbReference type="InterPro" id="IPR036390">
    <property type="entry name" value="WH_DNA-bd_sf"/>
</dbReference>
<protein>
    <submittedName>
        <fullName evidence="7">LysR family transcriptional regulator</fullName>
    </submittedName>
    <submittedName>
        <fullName evidence="6">Putative HTH-type transcriptional regulator</fullName>
    </submittedName>
</protein>
<dbReference type="Pfam" id="PF03466">
    <property type="entry name" value="LysR_substrate"/>
    <property type="match status" value="1"/>
</dbReference>
<dbReference type="OrthoDB" id="9808620at2"/>
<dbReference type="EMBL" id="AP022583">
    <property type="protein sequence ID" value="BBY08677.1"/>
    <property type="molecule type" value="Genomic_DNA"/>
</dbReference>
<dbReference type="PRINTS" id="PR00039">
    <property type="entry name" value="HTHLYSR"/>
</dbReference>
<name>A0A7I7PJ74_9MYCO</name>
<dbReference type="RefSeq" id="WP_083089240.1">
    <property type="nucleotide sequence ID" value="NZ_AP022583.1"/>
</dbReference>
<keyword evidence="8" id="KW-1185">Reference proteome</keyword>
<dbReference type="SUPFAM" id="SSF46785">
    <property type="entry name" value="Winged helix' DNA-binding domain"/>
    <property type="match status" value="1"/>
</dbReference>
<evidence type="ECO:0000256" key="4">
    <source>
        <dbReference type="ARBA" id="ARBA00023163"/>
    </source>
</evidence>
<evidence type="ECO:0000313" key="7">
    <source>
        <dbReference type="EMBL" id="ORB11694.1"/>
    </source>
</evidence>
<dbReference type="PANTHER" id="PTHR30126:SF39">
    <property type="entry name" value="HTH-TYPE TRANSCRIPTIONAL REGULATOR CYSL"/>
    <property type="match status" value="1"/>
</dbReference>
<evidence type="ECO:0000256" key="1">
    <source>
        <dbReference type="ARBA" id="ARBA00009437"/>
    </source>
</evidence>
<sequence>MVLSSRMPELGSFEIFLKVAQTGSLGSAARELGLTQQAVSARLASMEAEIGVRLAVRTTRGSQLTSAGVLVAEWAARLLDVAQEIDAGLGSLRTESRRHVKVVASQTIAEQLMPRWLVSFQAAVARRGGTAPEVVLTATTSVKAIAAVRDGSADLGFVEKPGPPRGLGSCVVAHDELVIVVPPDHKWTRRSRVVSAAELAQTPLVTREVGAGIRDNLTMALRRALGDNVEQAPAVLELPSAAAVRAAVLAGAGPAVMSRLAVADDLAVGRLCAITVPELQLGRPLRAIWVGGRTPPVGTIRDLLSHISARTPRSRK</sequence>
<dbReference type="Pfam" id="PF00126">
    <property type="entry name" value="HTH_1"/>
    <property type="match status" value="1"/>
</dbReference>
<dbReference type="Proteomes" id="UP000466894">
    <property type="component" value="Chromosome"/>
</dbReference>
<dbReference type="AlphaFoldDB" id="A0A7I7PJ74"/>
<dbReference type="KEGG" id="mnv:MNVI_39950"/>
<dbReference type="SUPFAM" id="SSF53850">
    <property type="entry name" value="Periplasmic binding protein-like II"/>
    <property type="match status" value="1"/>
</dbReference>
<dbReference type="GO" id="GO:0003700">
    <property type="term" value="F:DNA-binding transcription factor activity"/>
    <property type="evidence" value="ECO:0007669"/>
    <property type="project" value="InterPro"/>
</dbReference>
<keyword evidence="3" id="KW-0238">DNA-binding</keyword>
<evidence type="ECO:0000259" key="5">
    <source>
        <dbReference type="PROSITE" id="PS50931"/>
    </source>
</evidence>
<evidence type="ECO:0000313" key="8">
    <source>
        <dbReference type="Proteomes" id="UP000192374"/>
    </source>
</evidence>
<dbReference type="Gene3D" id="3.40.190.10">
    <property type="entry name" value="Periplasmic binding protein-like II"/>
    <property type="match status" value="2"/>
</dbReference>
<comment type="similarity">
    <text evidence="1">Belongs to the LysR transcriptional regulatory family.</text>
</comment>
<evidence type="ECO:0000256" key="2">
    <source>
        <dbReference type="ARBA" id="ARBA00023015"/>
    </source>
</evidence>
<feature type="domain" description="HTH lysR-type" evidence="5">
    <location>
        <begin position="8"/>
        <end position="65"/>
    </location>
</feature>
<dbReference type="InterPro" id="IPR005119">
    <property type="entry name" value="LysR_subst-bd"/>
</dbReference>
<dbReference type="InterPro" id="IPR036388">
    <property type="entry name" value="WH-like_DNA-bd_sf"/>
</dbReference>
<gene>
    <name evidence="7" type="ORF">BST37_18590</name>
    <name evidence="6" type="ORF">MNVI_39950</name>
</gene>
<keyword evidence="2" id="KW-0805">Transcription regulation</keyword>
<dbReference type="Proteomes" id="UP000192374">
    <property type="component" value="Unassembled WGS sequence"/>
</dbReference>
<evidence type="ECO:0000256" key="3">
    <source>
        <dbReference type="ARBA" id="ARBA00023125"/>
    </source>
</evidence>
<proteinExistence type="inferred from homology"/>
<dbReference type="Gene3D" id="1.10.10.10">
    <property type="entry name" value="Winged helix-like DNA-binding domain superfamily/Winged helix DNA-binding domain"/>
    <property type="match status" value="1"/>
</dbReference>
<accession>A0A7I7PJ74</accession>
<reference evidence="7 8" key="1">
    <citation type="submission" date="2017-02" db="EMBL/GenBank/DDBJ databases">
        <title>The new phylogeny of genus Mycobacterium.</title>
        <authorList>
            <person name="Tortoli E."/>
            <person name="Trovato A."/>
            <person name="Cirillo D.M."/>
        </authorList>
    </citation>
    <scope>NUCLEOTIDE SEQUENCE [LARGE SCALE GENOMIC DNA]</scope>
    <source>
        <strain evidence="7 8">DSM 45145</strain>
    </source>
</reference>
<evidence type="ECO:0000313" key="6">
    <source>
        <dbReference type="EMBL" id="BBY08677.1"/>
    </source>
</evidence>
<reference evidence="6 9" key="2">
    <citation type="journal article" date="2019" name="Emerg. Microbes Infect.">
        <title>Comprehensive subspecies identification of 175 nontuberculous mycobacteria species based on 7547 genomic profiles.</title>
        <authorList>
            <person name="Matsumoto Y."/>
            <person name="Kinjo T."/>
            <person name="Motooka D."/>
            <person name="Nabeya D."/>
            <person name="Jung N."/>
            <person name="Uechi K."/>
            <person name="Horii T."/>
            <person name="Iida T."/>
            <person name="Fujita J."/>
            <person name="Nakamura S."/>
        </authorList>
    </citation>
    <scope>NUCLEOTIDE SEQUENCE [LARGE SCALE GENOMIC DNA]</scope>
    <source>
        <strain evidence="6 9">JCM 16367</strain>
    </source>
</reference>
<keyword evidence="4" id="KW-0804">Transcription</keyword>
<reference evidence="6" key="3">
    <citation type="submission" date="2020-02" db="EMBL/GenBank/DDBJ databases">
        <authorList>
            <person name="Matsumoto Y."/>
            <person name="Motooka D."/>
            <person name="Nakamura S."/>
        </authorList>
    </citation>
    <scope>NUCLEOTIDE SEQUENCE</scope>
    <source>
        <strain evidence="6">JCM 16367</strain>
    </source>
</reference>
<dbReference type="EMBL" id="MVIC01000045">
    <property type="protein sequence ID" value="ORB11694.1"/>
    <property type="molecule type" value="Genomic_DNA"/>
</dbReference>
<organism evidence="6 9">
    <name type="scientific">Mycobacterium noviomagense</name>
    <dbReference type="NCBI Taxonomy" id="459858"/>
    <lineage>
        <taxon>Bacteria</taxon>
        <taxon>Bacillati</taxon>
        <taxon>Actinomycetota</taxon>
        <taxon>Actinomycetes</taxon>
        <taxon>Mycobacteriales</taxon>
        <taxon>Mycobacteriaceae</taxon>
        <taxon>Mycobacterium</taxon>
    </lineage>
</organism>
<dbReference type="InterPro" id="IPR000847">
    <property type="entry name" value="LysR_HTH_N"/>
</dbReference>